<dbReference type="EMBL" id="FUEG01000001">
    <property type="protein sequence ID" value="SJK98484.1"/>
    <property type="molecule type" value="Genomic_DNA"/>
</dbReference>
<dbReference type="OMA" id="SMLEWIG"/>
<dbReference type="InterPro" id="IPR027417">
    <property type="entry name" value="P-loop_NTPase"/>
</dbReference>
<gene>
    <name evidence="3" type="ORF">ARMOST_01752</name>
</gene>
<dbReference type="Proteomes" id="UP000219338">
    <property type="component" value="Unassembled WGS sequence"/>
</dbReference>
<dbReference type="GO" id="GO:0033588">
    <property type="term" value="C:elongator holoenzyme complex"/>
    <property type="evidence" value="ECO:0007669"/>
    <property type="project" value="InterPro"/>
</dbReference>
<dbReference type="InterPro" id="IPR018627">
    <property type="entry name" value="ELP6"/>
</dbReference>
<evidence type="ECO:0000313" key="4">
    <source>
        <dbReference type="Proteomes" id="UP000219338"/>
    </source>
</evidence>
<dbReference type="PANTHER" id="PTHR16184:SF6">
    <property type="entry name" value="ELONGATOR COMPLEX PROTEIN 6"/>
    <property type="match status" value="1"/>
</dbReference>
<dbReference type="OrthoDB" id="9995306at2759"/>
<organism evidence="3 4">
    <name type="scientific">Armillaria ostoyae</name>
    <name type="common">Armillaria root rot fungus</name>
    <dbReference type="NCBI Taxonomy" id="47428"/>
    <lineage>
        <taxon>Eukaryota</taxon>
        <taxon>Fungi</taxon>
        <taxon>Dikarya</taxon>
        <taxon>Basidiomycota</taxon>
        <taxon>Agaricomycotina</taxon>
        <taxon>Agaricomycetes</taxon>
        <taxon>Agaricomycetidae</taxon>
        <taxon>Agaricales</taxon>
        <taxon>Marasmiineae</taxon>
        <taxon>Physalacriaceae</taxon>
        <taxon>Armillaria</taxon>
    </lineage>
</organism>
<dbReference type="UniPathway" id="UPA00988"/>
<evidence type="ECO:0000256" key="1">
    <source>
        <dbReference type="ARBA" id="ARBA00005043"/>
    </source>
</evidence>
<comment type="pathway">
    <text evidence="1">tRNA modification; 5-methoxycarbonylmethyl-2-thiouridine-tRNA biosynthesis.</text>
</comment>
<dbReference type="GO" id="GO:0002098">
    <property type="term" value="P:tRNA wobble uridine modification"/>
    <property type="evidence" value="ECO:0007669"/>
    <property type="project" value="InterPro"/>
</dbReference>
<evidence type="ECO:0000313" key="3">
    <source>
        <dbReference type="EMBL" id="SJK98484.1"/>
    </source>
</evidence>
<dbReference type="AlphaFoldDB" id="A0A284QPT9"/>
<accession>A0A284QPT9</accession>
<dbReference type="PANTHER" id="PTHR16184">
    <property type="entry name" value="ELONGATOR COMPLEX PROTEIN 6"/>
    <property type="match status" value="1"/>
</dbReference>
<sequence>MTFTPLDLPQGIIQLITDELPSPADFILHQNLISHVKEHKEAKRIILSVSEGWARWQAIASKHNVNLTQQKNSGGLTFVDVSSFEPEESGLRPIFNVVFEVLKECTPDSLIILDDVSMLEWIGVSALEILRFCRALRAQCIKHRATLLIRHHLVVHDKPDQLFRDLLQLATYHVDVRPLASGRSGAVSGEVALHLGPNGLSPASVKPVSRSRAVQYRLTDSASVFFERGNSRGVL</sequence>
<evidence type="ECO:0008006" key="5">
    <source>
        <dbReference type="Google" id="ProtNLM"/>
    </source>
</evidence>
<dbReference type="STRING" id="47428.A0A284QPT9"/>
<evidence type="ECO:0000256" key="2">
    <source>
        <dbReference type="ARBA" id="ARBA00008837"/>
    </source>
</evidence>
<dbReference type="Pfam" id="PF09807">
    <property type="entry name" value="ELP6"/>
    <property type="match status" value="1"/>
</dbReference>
<keyword evidence="4" id="KW-1185">Reference proteome</keyword>
<proteinExistence type="inferred from homology"/>
<protein>
    <recommendedName>
        <fullName evidence="5">Elongator complex protein 5</fullName>
    </recommendedName>
</protein>
<name>A0A284QPT9_ARMOS</name>
<dbReference type="CDD" id="cd19495">
    <property type="entry name" value="Elp6"/>
    <property type="match status" value="1"/>
</dbReference>
<reference evidence="4" key="1">
    <citation type="journal article" date="2017" name="Nat. Ecol. Evol.">
        <title>Genome expansion and lineage-specific genetic innovations in the forest pathogenic fungi Armillaria.</title>
        <authorList>
            <person name="Sipos G."/>
            <person name="Prasanna A.N."/>
            <person name="Walter M.C."/>
            <person name="O'Connor E."/>
            <person name="Balint B."/>
            <person name="Krizsan K."/>
            <person name="Kiss B."/>
            <person name="Hess J."/>
            <person name="Varga T."/>
            <person name="Slot J."/>
            <person name="Riley R."/>
            <person name="Boka B."/>
            <person name="Rigling D."/>
            <person name="Barry K."/>
            <person name="Lee J."/>
            <person name="Mihaltcheva S."/>
            <person name="LaButti K."/>
            <person name="Lipzen A."/>
            <person name="Waldron R."/>
            <person name="Moloney N.M."/>
            <person name="Sperisen C."/>
            <person name="Kredics L."/>
            <person name="Vagvoelgyi C."/>
            <person name="Patrignani A."/>
            <person name="Fitzpatrick D."/>
            <person name="Nagy I."/>
            <person name="Doyle S."/>
            <person name="Anderson J.B."/>
            <person name="Grigoriev I.V."/>
            <person name="Gueldener U."/>
            <person name="Muensterkoetter M."/>
            <person name="Nagy L.G."/>
        </authorList>
    </citation>
    <scope>NUCLEOTIDE SEQUENCE [LARGE SCALE GENOMIC DNA]</scope>
    <source>
        <strain evidence="4">C18/9</strain>
    </source>
</reference>
<comment type="similarity">
    <text evidence="2">Belongs to the ELP6 family.</text>
</comment>
<dbReference type="Gene3D" id="3.40.50.300">
    <property type="entry name" value="P-loop containing nucleotide triphosphate hydrolases"/>
    <property type="match status" value="1"/>
</dbReference>